<gene>
    <name evidence="4" type="ORF">MAE02_24590</name>
</gene>
<dbReference type="InterPro" id="IPR039420">
    <property type="entry name" value="WalR-like"/>
</dbReference>
<dbReference type="AlphaFoldDB" id="A0A512BS09"/>
<name>A0A512BS09_9HYPH</name>
<dbReference type="PROSITE" id="PS50043">
    <property type="entry name" value="HTH_LUXR_2"/>
    <property type="match status" value="1"/>
</dbReference>
<dbReference type="SUPFAM" id="SSF52172">
    <property type="entry name" value="CheY-like"/>
    <property type="match status" value="1"/>
</dbReference>
<evidence type="ECO:0000313" key="5">
    <source>
        <dbReference type="Proteomes" id="UP000321085"/>
    </source>
</evidence>
<sequence>MLTDTFDRYLSHTEVRDTTSVATIQVSRNPLLCLGLKSLLAETRFNVWKDPVHELSDVPSLPDESPVLFIVDGSQSFDGRLELIRELKALHPAARTVLMADRFDLYTLISAQDAGADGLFLTTVDREILVRSLELVMLGEVVVPSSLVREIMSQARHNTERHSADARTGSKASDPKGHRLSSRETEILYCLTEGSPNKVIARQLNLCEATVKVHIKAILRKIGVFNRTQAAMWAADHMPTKVEPLAENKTPVQQAQ</sequence>
<feature type="domain" description="HTH luxR-type" evidence="3">
    <location>
        <begin position="173"/>
        <end position="238"/>
    </location>
</feature>
<evidence type="ECO:0000256" key="2">
    <source>
        <dbReference type="SAM" id="MobiDB-lite"/>
    </source>
</evidence>
<evidence type="ECO:0000256" key="1">
    <source>
        <dbReference type="ARBA" id="ARBA00023125"/>
    </source>
</evidence>
<dbReference type="InterPro" id="IPR000792">
    <property type="entry name" value="Tscrpt_reg_LuxR_C"/>
</dbReference>
<dbReference type="CDD" id="cd06170">
    <property type="entry name" value="LuxR_C_like"/>
    <property type="match status" value="1"/>
</dbReference>
<protein>
    <recommendedName>
        <fullName evidence="3">HTH luxR-type domain-containing protein</fullName>
    </recommendedName>
</protein>
<dbReference type="Pfam" id="PF00196">
    <property type="entry name" value="GerE"/>
    <property type="match status" value="1"/>
</dbReference>
<dbReference type="PANTHER" id="PTHR43214">
    <property type="entry name" value="TWO-COMPONENT RESPONSE REGULATOR"/>
    <property type="match status" value="1"/>
</dbReference>
<dbReference type="Gene3D" id="3.40.50.2300">
    <property type="match status" value="1"/>
</dbReference>
<comment type="caution">
    <text evidence="4">The sequence shown here is derived from an EMBL/GenBank/DDBJ whole genome shotgun (WGS) entry which is preliminary data.</text>
</comment>
<dbReference type="InterPro" id="IPR011006">
    <property type="entry name" value="CheY-like_superfamily"/>
</dbReference>
<dbReference type="PROSITE" id="PS00622">
    <property type="entry name" value="HTH_LUXR_1"/>
    <property type="match status" value="1"/>
</dbReference>
<organism evidence="4 5">
    <name type="scientific">Microvirga aerophila</name>
    <dbReference type="NCBI Taxonomy" id="670291"/>
    <lineage>
        <taxon>Bacteria</taxon>
        <taxon>Pseudomonadati</taxon>
        <taxon>Pseudomonadota</taxon>
        <taxon>Alphaproteobacteria</taxon>
        <taxon>Hyphomicrobiales</taxon>
        <taxon>Methylobacteriaceae</taxon>
        <taxon>Microvirga</taxon>
    </lineage>
</organism>
<dbReference type="PRINTS" id="PR00038">
    <property type="entry name" value="HTHLUXR"/>
</dbReference>
<dbReference type="OrthoDB" id="7272316at2"/>
<dbReference type="GO" id="GO:0003677">
    <property type="term" value="F:DNA binding"/>
    <property type="evidence" value="ECO:0007669"/>
    <property type="project" value="UniProtKB-KW"/>
</dbReference>
<dbReference type="InterPro" id="IPR016032">
    <property type="entry name" value="Sig_transdc_resp-reg_C-effctor"/>
</dbReference>
<dbReference type="EMBL" id="BJYU01000029">
    <property type="protein sequence ID" value="GEO14763.1"/>
    <property type="molecule type" value="Genomic_DNA"/>
</dbReference>
<dbReference type="Proteomes" id="UP000321085">
    <property type="component" value="Unassembled WGS sequence"/>
</dbReference>
<accession>A0A512BS09</accession>
<dbReference type="SUPFAM" id="SSF46894">
    <property type="entry name" value="C-terminal effector domain of the bipartite response regulators"/>
    <property type="match status" value="1"/>
</dbReference>
<dbReference type="PANTHER" id="PTHR43214:SF42">
    <property type="entry name" value="TRANSCRIPTIONAL REGULATORY PROTEIN DESR"/>
    <property type="match status" value="1"/>
</dbReference>
<dbReference type="GO" id="GO:0006355">
    <property type="term" value="P:regulation of DNA-templated transcription"/>
    <property type="evidence" value="ECO:0007669"/>
    <property type="project" value="InterPro"/>
</dbReference>
<evidence type="ECO:0000259" key="3">
    <source>
        <dbReference type="PROSITE" id="PS50043"/>
    </source>
</evidence>
<keyword evidence="1" id="KW-0238">DNA-binding</keyword>
<proteinExistence type="predicted"/>
<dbReference type="SMART" id="SM00421">
    <property type="entry name" value="HTH_LUXR"/>
    <property type="match status" value="1"/>
</dbReference>
<reference evidence="4 5" key="1">
    <citation type="submission" date="2019-07" db="EMBL/GenBank/DDBJ databases">
        <title>Whole genome shotgun sequence of Microvirga aerophila NBRC 106136.</title>
        <authorList>
            <person name="Hosoyama A."/>
            <person name="Uohara A."/>
            <person name="Ohji S."/>
            <person name="Ichikawa N."/>
        </authorList>
    </citation>
    <scope>NUCLEOTIDE SEQUENCE [LARGE SCALE GENOMIC DNA]</scope>
    <source>
        <strain evidence="4 5">NBRC 106136</strain>
    </source>
</reference>
<evidence type="ECO:0000313" key="4">
    <source>
        <dbReference type="EMBL" id="GEO14763.1"/>
    </source>
</evidence>
<keyword evidence="5" id="KW-1185">Reference proteome</keyword>
<feature type="region of interest" description="Disordered" evidence="2">
    <location>
        <begin position="155"/>
        <end position="180"/>
    </location>
</feature>